<dbReference type="SMART" id="SM00387">
    <property type="entry name" value="HATPase_c"/>
    <property type="match status" value="1"/>
</dbReference>
<proteinExistence type="predicted"/>
<dbReference type="PROSITE" id="PS50112">
    <property type="entry name" value="PAS"/>
    <property type="match status" value="4"/>
</dbReference>
<organism evidence="19 20">
    <name type="scientific">Siccirubricoccus deserti</name>
    <dbReference type="NCBI Taxonomy" id="2013562"/>
    <lineage>
        <taxon>Bacteria</taxon>
        <taxon>Pseudomonadati</taxon>
        <taxon>Pseudomonadota</taxon>
        <taxon>Alphaproteobacteria</taxon>
        <taxon>Acetobacterales</taxon>
        <taxon>Roseomonadaceae</taxon>
        <taxon>Siccirubricoccus</taxon>
    </lineage>
</organism>
<evidence type="ECO:0000313" key="20">
    <source>
        <dbReference type="Proteomes" id="UP000600101"/>
    </source>
</evidence>
<dbReference type="SUPFAM" id="SSF55874">
    <property type="entry name" value="ATPase domain of HSP90 chaperone/DNA topoisomerase II/histidine kinase"/>
    <property type="match status" value="1"/>
</dbReference>
<dbReference type="GO" id="GO:0009927">
    <property type="term" value="F:histidine phosphotransfer kinase activity"/>
    <property type="evidence" value="ECO:0007669"/>
    <property type="project" value="TreeGrafter"/>
</dbReference>
<feature type="domain" description="Histidine kinase" evidence="15">
    <location>
        <begin position="727"/>
        <end position="955"/>
    </location>
</feature>
<evidence type="ECO:0000259" key="17">
    <source>
        <dbReference type="PROSITE" id="PS50112"/>
    </source>
</evidence>
<dbReference type="Pfam" id="PF00072">
    <property type="entry name" value="Response_reg"/>
    <property type="match status" value="2"/>
</dbReference>
<evidence type="ECO:0000256" key="7">
    <source>
        <dbReference type="ARBA" id="ARBA00022777"/>
    </source>
</evidence>
<keyword evidence="11" id="KW-0131">Cell cycle</keyword>
<dbReference type="InterPro" id="IPR013655">
    <property type="entry name" value="PAS_fold_3"/>
</dbReference>
<dbReference type="Gene3D" id="2.10.70.100">
    <property type="match status" value="1"/>
</dbReference>
<feature type="domain" description="Response regulatory" evidence="16">
    <location>
        <begin position="979"/>
        <end position="1092"/>
    </location>
</feature>
<gene>
    <name evidence="19" type="ORF">H7965_17140</name>
</gene>
<dbReference type="PROSITE" id="PS50110">
    <property type="entry name" value="RESPONSE_REGULATORY"/>
    <property type="match status" value="2"/>
</dbReference>
<dbReference type="Pfam" id="PF00512">
    <property type="entry name" value="HisKA"/>
    <property type="match status" value="1"/>
</dbReference>
<dbReference type="RefSeq" id="WP_186771810.1">
    <property type="nucleotide sequence ID" value="NZ_JACOMF010000022.1"/>
</dbReference>
<dbReference type="AlphaFoldDB" id="A0A9X0R286"/>
<dbReference type="InterPro" id="IPR000700">
    <property type="entry name" value="PAS-assoc_C"/>
</dbReference>
<dbReference type="EMBL" id="JACOMF010000022">
    <property type="protein sequence ID" value="MBC4017043.1"/>
    <property type="molecule type" value="Genomic_DNA"/>
</dbReference>
<dbReference type="CDD" id="cd16922">
    <property type="entry name" value="HATPase_EvgS-ArcB-TorS-like"/>
    <property type="match status" value="1"/>
</dbReference>
<dbReference type="Pfam" id="PF02518">
    <property type="entry name" value="HATPase_c"/>
    <property type="match status" value="1"/>
</dbReference>
<dbReference type="PROSITE" id="PS50109">
    <property type="entry name" value="HIS_KIN"/>
    <property type="match status" value="1"/>
</dbReference>
<dbReference type="Gene3D" id="3.30.450.40">
    <property type="match status" value="1"/>
</dbReference>
<evidence type="ECO:0000256" key="11">
    <source>
        <dbReference type="ARBA" id="ARBA00023306"/>
    </source>
</evidence>
<dbReference type="InterPro" id="IPR029016">
    <property type="entry name" value="GAF-like_dom_sf"/>
</dbReference>
<evidence type="ECO:0000256" key="9">
    <source>
        <dbReference type="ARBA" id="ARBA00023012"/>
    </source>
</evidence>
<dbReference type="GO" id="GO:0006355">
    <property type="term" value="P:regulation of DNA-templated transcription"/>
    <property type="evidence" value="ECO:0007669"/>
    <property type="project" value="InterPro"/>
</dbReference>
<dbReference type="SUPFAM" id="SSF47384">
    <property type="entry name" value="Homodimeric domain of signal transducing histidine kinase"/>
    <property type="match status" value="1"/>
</dbReference>
<dbReference type="InterPro" id="IPR011006">
    <property type="entry name" value="CheY-like_superfamily"/>
</dbReference>
<evidence type="ECO:0000256" key="8">
    <source>
        <dbReference type="ARBA" id="ARBA00022840"/>
    </source>
</evidence>
<dbReference type="InterPro" id="IPR035965">
    <property type="entry name" value="PAS-like_dom_sf"/>
</dbReference>
<comment type="caution">
    <text evidence="19">The sequence shown here is derived from an EMBL/GenBank/DDBJ whole genome shotgun (WGS) entry which is preliminary data.</text>
</comment>
<dbReference type="Gene3D" id="3.30.565.10">
    <property type="entry name" value="Histidine kinase-like ATPase, C-terminal domain"/>
    <property type="match status" value="1"/>
</dbReference>
<keyword evidence="9" id="KW-0902">Two-component regulatory system</keyword>
<dbReference type="InterPro" id="IPR003594">
    <property type="entry name" value="HATPase_dom"/>
</dbReference>
<dbReference type="NCBIfam" id="TIGR00229">
    <property type="entry name" value="sensory_box"/>
    <property type="match status" value="4"/>
</dbReference>
<comment type="subcellular location">
    <subcellularLocation>
        <location evidence="2">Membrane</location>
    </subcellularLocation>
</comment>
<dbReference type="Gene3D" id="1.10.287.130">
    <property type="match status" value="1"/>
</dbReference>
<dbReference type="Gene3D" id="3.30.450.20">
    <property type="entry name" value="PAS domain"/>
    <property type="match status" value="4"/>
</dbReference>
<feature type="region of interest" description="Disordered" evidence="14">
    <location>
        <begin position="1"/>
        <end position="25"/>
    </location>
</feature>
<feature type="domain" description="Response regulatory" evidence="16">
    <location>
        <begin position="1099"/>
        <end position="1216"/>
    </location>
</feature>
<feature type="domain" description="PAC" evidence="18">
    <location>
        <begin position="527"/>
        <end position="579"/>
    </location>
</feature>
<dbReference type="PRINTS" id="PR00344">
    <property type="entry name" value="BCTRLSENSOR"/>
</dbReference>
<dbReference type="PROSITE" id="PS50113">
    <property type="entry name" value="PAC"/>
    <property type="match status" value="3"/>
</dbReference>
<dbReference type="Pfam" id="PF00989">
    <property type="entry name" value="PAS"/>
    <property type="match status" value="1"/>
</dbReference>
<evidence type="ECO:0000256" key="14">
    <source>
        <dbReference type="SAM" id="MobiDB-lite"/>
    </source>
</evidence>
<feature type="coiled-coil region" evidence="13">
    <location>
        <begin position="700"/>
        <end position="778"/>
    </location>
</feature>
<dbReference type="GO" id="GO:0000155">
    <property type="term" value="F:phosphorelay sensor kinase activity"/>
    <property type="evidence" value="ECO:0007669"/>
    <property type="project" value="InterPro"/>
</dbReference>
<dbReference type="Proteomes" id="UP000600101">
    <property type="component" value="Unassembled WGS sequence"/>
</dbReference>
<dbReference type="InterPro" id="IPR036097">
    <property type="entry name" value="HisK_dim/P_sf"/>
</dbReference>
<evidence type="ECO:0000313" key="19">
    <source>
        <dbReference type="EMBL" id="MBC4017043.1"/>
    </source>
</evidence>
<dbReference type="InterPro" id="IPR001789">
    <property type="entry name" value="Sig_transdc_resp-reg_receiver"/>
</dbReference>
<dbReference type="SUPFAM" id="SSF52172">
    <property type="entry name" value="CheY-like"/>
    <property type="match status" value="2"/>
</dbReference>
<sequence length="1242" mass="135968">MPPQPFPIDTKPKEAPSALSRTSTSPVAGSMLATAALDGMELGVYCVDRDGACTFVNRAGCAMLGYDRPEELLGRNMHDLIHHTRADGTPYPQAECPLLRTAAEGHPVRLANEVLWRKDGSFFVAEYSSAPLQAAGEVIGSVVTFRDQAERADAEARLAVQYAVGRVLATEARLETALPRILQAIGTGFGWNIGVFWTAAPEGVLRPAANWSGPGVRAATLDRQTPTLQFRPGEGMLGRVWASGTPEAVPDLTREVTIPRRAAALADGLRAAIGVPVKAGAETLGVIEFLDREPIHLEADLRDALAALGQQIGHFVRQRQAEQTLREREAQYRFMADSIPQLVWTATPEGALDYVNARWVEYCGLPPEEALGAGWNSVILPEDLPGMAAAWRAALTSGGTYTAEARIRGRDGSYRWFLSRAVPLRDASGRLLRWFGSSTDVEDAKRAERELRRSEERFRSLIEATSAIVWTTPASGGLAGEQPSWSAFTGQLRAEYEGEGWLQAVHPEDRTHTAAAWTAALQRGVPYETEHRLRRRDGEWRHMAARAVPILAADGTLREWVGLHMDVTETRRTERALRESRGRLRAALLASRTGTFRWDIRGNIFEVDEGFARLFGLPPDQPPRPIEELVSNHVHPDDRDRVAAEVARIVAEGGEVDLEYRVIRADDGALRWISGRGEAARGADGRPLHMIGAIVDITDRRRFEEELVSAKEAAEEANRAKSQFLANMSHELRTPLSAVIGYTELLEEEVADLAAEHAEELLEDIRKIRSNARHLLELISDVLDLSKVEAGKMEVQPEDLDADALISEVAETVQALIEKRANRLVLDVAPDGLGAMHSDPVKLRQCLFNLLSNAAKFTEGGQITLSARRLPAAADRGEQLEFRVRDTGIGMSPEQLRKLFQRFNQADSSTTRRFGGTGLGLALTKALCHLLGGDITVESASGEGSTFTIRLPADLRQGSVAEPERAVAILPTSGEVAGTVLVIDDDAPTRDLLSRFLAREGFEVRAAPDGETGLRLAREFRPRAILLDVMMPRVDGWAVLSALKADPELAEIPVIMVSVVQERGLAFSLGAADYLTKPVDWPRLKRVVEPFRSAEPLGRVLVVEHDMATRNEMRHLLEGQGWSVTEAGSGEEAIRRMGEAVPRVVLLDLQAPEPGGLTFLREMRRHAEWRAIPVVAVTDRELTPAERERLRGQVRQIVQAEDGVPEELAVELRRIAAARPGASGQGKAQGEGYAEAAAGRGP</sequence>
<dbReference type="SMART" id="SM00065">
    <property type="entry name" value="GAF"/>
    <property type="match status" value="1"/>
</dbReference>
<keyword evidence="5" id="KW-0808">Transferase</keyword>
<dbReference type="Pfam" id="PF13185">
    <property type="entry name" value="GAF_2"/>
    <property type="match status" value="1"/>
</dbReference>
<feature type="domain" description="PAC" evidence="18">
    <location>
        <begin position="656"/>
        <end position="709"/>
    </location>
</feature>
<dbReference type="CDD" id="cd17574">
    <property type="entry name" value="REC_OmpR"/>
    <property type="match status" value="1"/>
</dbReference>
<dbReference type="SUPFAM" id="SSF55785">
    <property type="entry name" value="PYP-like sensor domain (PAS domain)"/>
    <property type="match status" value="4"/>
</dbReference>
<protein>
    <recommendedName>
        <fullName evidence="3">histidine kinase</fullName>
        <ecNumber evidence="3">2.7.13.3</ecNumber>
    </recommendedName>
</protein>
<dbReference type="SMART" id="SM00448">
    <property type="entry name" value="REC"/>
    <property type="match status" value="2"/>
</dbReference>
<dbReference type="Pfam" id="PF08447">
    <property type="entry name" value="PAS_3"/>
    <property type="match status" value="3"/>
</dbReference>
<dbReference type="PANTHER" id="PTHR43047">
    <property type="entry name" value="TWO-COMPONENT HISTIDINE PROTEIN KINASE"/>
    <property type="match status" value="1"/>
</dbReference>
<feature type="domain" description="PAS" evidence="17">
    <location>
        <begin position="454"/>
        <end position="524"/>
    </location>
</feature>
<dbReference type="CDD" id="cd00130">
    <property type="entry name" value="PAS"/>
    <property type="match status" value="4"/>
</dbReference>
<dbReference type="EC" id="2.7.13.3" evidence="3"/>
<dbReference type="InterPro" id="IPR004358">
    <property type="entry name" value="Sig_transdc_His_kin-like_C"/>
</dbReference>
<feature type="domain" description="PAC" evidence="18">
    <location>
        <begin position="401"/>
        <end position="453"/>
    </location>
</feature>
<dbReference type="CDD" id="cd00156">
    <property type="entry name" value="REC"/>
    <property type="match status" value="1"/>
</dbReference>
<keyword evidence="10" id="KW-0472">Membrane</keyword>
<evidence type="ECO:0000256" key="4">
    <source>
        <dbReference type="ARBA" id="ARBA00022553"/>
    </source>
</evidence>
<dbReference type="GO" id="GO:0005886">
    <property type="term" value="C:plasma membrane"/>
    <property type="evidence" value="ECO:0007669"/>
    <property type="project" value="TreeGrafter"/>
</dbReference>
<keyword evidence="6" id="KW-0547">Nucleotide-binding</keyword>
<evidence type="ECO:0000256" key="2">
    <source>
        <dbReference type="ARBA" id="ARBA00004370"/>
    </source>
</evidence>
<feature type="domain" description="PAS" evidence="17">
    <location>
        <begin position="580"/>
        <end position="653"/>
    </location>
</feature>
<evidence type="ECO:0000256" key="10">
    <source>
        <dbReference type="ARBA" id="ARBA00023136"/>
    </source>
</evidence>
<dbReference type="InterPro" id="IPR036890">
    <property type="entry name" value="HATPase_C_sf"/>
</dbReference>
<dbReference type="FunFam" id="3.30.565.10:FF:000010">
    <property type="entry name" value="Sensor histidine kinase RcsC"/>
    <property type="match status" value="1"/>
</dbReference>
<dbReference type="SMART" id="SM00388">
    <property type="entry name" value="HisKA"/>
    <property type="match status" value="1"/>
</dbReference>
<evidence type="ECO:0000259" key="16">
    <source>
        <dbReference type="PROSITE" id="PS50110"/>
    </source>
</evidence>
<evidence type="ECO:0000256" key="3">
    <source>
        <dbReference type="ARBA" id="ARBA00012438"/>
    </source>
</evidence>
<evidence type="ECO:0000256" key="12">
    <source>
        <dbReference type="PROSITE-ProRule" id="PRU00169"/>
    </source>
</evidence>
<keyword evidence="7" id="KW-0418">Kinase</keyword>
<feature type="domain" description="PAS" evidence="17">
    <location>
        <begin position="36"/>
        <end position="82"/>
    </location>
</feature>
<feature type="domain" description="PAS" evidence="17">
    <location>
        <begin position="328"/>
        <end position="398"/>
    </location>
</feature>
<keyword evidence="8" id="KW-0067">ATP-binding</keyword>
<feature type="modified residue" description="4-aspartylphosphate" evidence="12">
    <location>
        <position position="1028"/>
    </location>
</feature>
<dbReference type="SUPFAM" id="SSF55781">
    <property type="entry name" value="GAF domain-like"/>
    <property type="match status" value="1"/>
</dbReference>
<feature type="modified residue" description="4-aspartylphosphate" evidence="12">
    <location>
        <position position="1148"/>
    </location>
</feature>
<accession>A0A9X0R286</accession>
<reference evidence="19" key="1">
    <citation type="submission" date="2020-08" db="EMBL/GenBank/DDBJ databases">
        <authorList>
            <person name="Hu Y."/>
            <person name="Nguyen S.V."/>
            <person name="Li F."/>
            <person name="Fanning S."/>
        </authorList>
    </citation>
    <scope>NUCLEOTIDE SEQUENCE</scope>
    <source>
        <strain evidence="19">SYSU D8009</strain>
    </source>
</reference>
<name>A0A9X0R286_9PROT</name>
<dbReference type="InterPro" id="IPR001610">
    <property type="entry name" value="PAC"/>
</dbReference>
<evidence type="ECO:0000256" key="1">
    <source>
        <dbReference type="ARBA" id="ARBA00000085"/>
    </source>
</evidence>
<dbReference type="GO" id="GO:0005524">
    <property type="term" value="F:ATP binding"/>
    <property type="evidence" value="ECO:0007669"/>
    <property type="project" value="UniProtKB-KW"/>
</dbReference>
<dbReference type="InterPro" id="IPR005467">
    <property type="entry name" value="His_kinase_dom"/>
</dbReference>
<keyword evidence="13" id="KW-0175">Coiled coil</keyword>
<dbReference type="CDD" id="cd00082">
    <property type="entry name" value="HisKA"/>
    <property type="match status" value="1"/>
</dbReference>
<dbReference type="PANTHER" id="PTHR43047:SF72">
    <property type="entry name" value="OSMOSENSING HISTIDINE PROTEIN KINASE SLN1"/>
    <property type="match status" value="1"/>
</dbReference>
<evidence type="ECO:0000256" key="6">
    <source>
        <dbReference type="ARBA" id="ARBA00022741"/>
    </source>
</evidence>
<evidence type="ECO:0000259" key="15">
    <source>
        <dbReference type="PROSITE" id="PS50109"/>
    </source>
</evidence>
<dbReference type="FunFam" id="1.10.287.130:FF:000038">
    <property type="entry name" value="Sensory transduction histidine kinase"/>
    <property type="match status" value="1"/>
</dbReference>
<evidence type="ECO:0000256" key="5">
    <source>
        <dbReference type="ARBA" id="ARBA00022679"/>
    </source>
</evidence>
<dbReference type="InterPro" id="IPR003018">
    <property type="entry name" value="GAF"/>
</dbReference>
<keyword evidence="4 12" id="KW-0597">Phosphoprotein</keyword>
<comment type="catalytic activity">
    <reaction evidence="1">
        <text>ATP + protein L-histidine = ADP + protein N-phospho-L-histidine.</text>
        <dbReference type="EC" id="2.7.13.3"/>
    </reaction>
</comment>
<dbReference type="InterPro" id="IPR000014">
    <property type="entry name" value="PAS"/>
</dbReference>
<dbReference type="InterPro" id="IPR013767">
    <property type="entry name" value="PAS_fold"/>
</dbReference>
<evidence type="ECO:0000256" key="13">
    <source>
        <dbReference type="SAM" id="Coils"/>
    </source>
</evidence>
<dbReference type="FunFam" id="3.30.450.20:FF:000099">
    <property type="entry name" value="Sensory box sensor histidine kinase"/>
    <property type="match status" value="2"/>
</dbReference>
<dbReference type="SMART" id="SM00086">
    <property type="entry name" value="PAC"/>
    <property type="match status" value="4"/>
</dbReference>
<evidence type="ECO:0000259" key="18">
    <source>
        <dbReference type="PROSITE" id="PS50113"/>
    </source>
</evidence>
<feature type="region of interest" description="Disordered" evidence="14">
    <location>
        <begin position="1219"/>
        <end position="1242"/>
    </location>
</feature>
<feature type="compositionally biased region" description="Low complexity" evidence="14">
    <location>
        <begin position="1230"/>
        <end position="1242"/>
    </location>
</feature>
<dbReference type="SMART" id="SM00091">
    <property type="entry name" value="PAS"/>
    <property type="match status" value="4"/>
</dbReference>
<dbReference type="Gene3D" id="3.40.50.2300">
    <property type="match status" value="2"/>
</dbReference>
<dbReference type="InterPro" id="IPR003661">
    <property type="entry name" value="HisK_dim/P_dom"/>
</dbReference>
<keyword evidence="20" id="KW-1185">Reference proteome</keyword>